<dbReference type="Proteomes" id="UP001172708">
    <property type="component" value="Unassembled WGS sequence"/>
</dbReference>
<dbReference type="Pfam" id="PF00583">
    <property type="entry name" value="Acetyltransf_1"/>
    <property type="match status" value="1"/>
</dbReference>
<dbReference type="GO" id="GO:0016746">
    <property type="term" value="F:acyltransferase activity"/>
    <property type="evidence" value="ECO:0007669"/>
    <property type="project" value="UniProtKB-KW"/>
</dbReference>
<dbReference type="PANTHER" id="PTHR43877">
    <property type="entry name" value="AMINOALKYLPHOSPHONATE N-ACETYLTRANSFERASE-RELATED-RELATED"/>
    <property type="match status" value="1"/>
</dbReference>
<dbReference type="EMBL" id="JAUHQA010000001">
    <property type="protein sequence ID" value="MDN4480363.1"/>
    <property type="molecule type" value="Genomic_DNA"/>
</dbReference>
<dbReference type="RefSeq" id="WP_301141737.1">
    <property type="nucleotide sequence ID" value="NZ_JAUHQA010000001.1"/>
</dbReference>
<name>A0ABT8GFZ9_9MICO</name>
<dbReference type="Gene3D" id="3.40.50.300">
    <property type="entry name" value="P-loop containing nucleotide triphosphate hydrolases"/>
    <property type="match status" value="1"/>
</dbReference>
<evidence type="ECO:0000256" key="1">
    <source>
        <dbReference type="ARBA" id="ARBA00022679"/>
    </source>
</evidence>
<dbReference type="PANTHER" id="PTHR43877:SF2">
    <property type="entry name" value="AMINOALKYLPHOSPHONATE N-ACETYLTRANSFERASE-RELATED"/>
    <property type="match status" value="1"/>
</dbReference>
<reference evidence="4" key="1">
    <citation type="submission" date="2023-06" db="EMBL/GenBank/DDBJ databases">
        <title>Egi l300058.</title>
        <authorList>
            <person name="Gao L."/>
            <person name="Fang B.-Z."/>
            <person name="Li W.-J."/>
        </authorList>
    </citation>
    <scope>NUCLEOTIDE SEQUENCE</scope>
    <source>
        <strain evidence="4">EGI L300058</strain>
    </source>
</reference>
<accession>A0ABT8GFZ9</accession>
<keyword evidence="2 4" id="KW-0012">Acyltransferase</keyword>
<dbReference type="Gene3D" id="3.40.630.30">
    <property type="match status" value="1"/>
</dbReference>
<dbReference type="EC" id="2.3.1.-" evidence="4"/>
<sequence length="330" mass="36051">MITVRSVPADDADAHRLWKAQERDLAERYDEPDLELETEFPTLVGSWVGYRDDGAPVASIVARWSPYAETAPGDVELKRLWVEPGHRGHGHSRVMLGAAEAAARKAGATRLILETGTGQPEAIALYESAGWIPMAPYGEYSHEPESRCYAKPLPTRVLVINGTVGAGKTTVSSAVQDLLGEQGAHCGFIDADALCQAVPAPESDRYQQELLFDSLSAVAGVFRARGYGLMVIPRVVEDALDRGRYERAFASADAGAAEVTIVRVVAPQDIRLERVAAREPEGYWRDWATARTVELDDVLEELDLDDAVIDNSGDRNRLEVAAEVVDRIGW</sequence>
<gene>
    <name evidence="4" type="ORF">QQX02_05435</name>
</gene>
<evidence type="ECO:0000256" key="2">
    <source>
        <dbReference type="ARBA" id="ARBA00023315"/>
    </source>
</evidence>
<comment type="caution">
    <text evidence="4">The sequence shown here is derived from an EMBL/GenBank/DDBJ whole genome shotgun (WGS) entry which is preliminary data.</text>
</comment>
<organism evidence="4 5">
    <name type="scientific">Demequina muriae</name>
    <dbReference type="NCBI Taxonomy" id="3051664"/>
    <lineage>
        <taxon>Bacteria</taxon>
        <taxon>Bacillati</taxon>
        <taxon>Actinomycetota</taxon>
        <taxon>Actinomycetes</taxon>
        <taxon>Micrococcales</taxon>
        <taxon>Demequinaceae</taxon>
        <taxon>Demequina</taxon>
    </lineage>
</organism>
<proteinExistence type="predicted"/>
<evidence type="ECO:0000313" key="5">
    <source>
        <dbReference type="Proteomes" id="UP001172708"/>
    </source>
</evidence>
<protein>
    <submittedName>
        <fullName evidence="4">GNAT family N-acetyltransferase</fullName>
        <ecNumber evidence="4">2.3.1.-</ecNumber>
    </submittedName>
</protein>
<dbReference type="InterPro" id="IPR016181">
    <property type="entry name" value="Acyl_CoA_acyltransferase"/>
</dbReference>
<evidence type="ECO:0000313" key="4">
    <source>
        <dbReference type="EMBL" id="MDN4480363.1"/>
    </source>
</evidence>
<dbReference type="Pfam" id="PF13671">
    <property type="entry name" value="AAA_33"/>
    <property type="match status" value="1"/>
</dbReference>
<keyword evidence="5" id="KW-1185">Reference proteome</keyword>
<keyword evidence="1 4" id="KW-0808">Transferase</keyword>
<evidence type="ECO:0000259" key="3">
    <source>
        <dbReference type="PROSITE" id="PS51186"/>
    </source>
</evidence>
<dbReference type="InterPro" id="IPR050832">
    <property type="entry name" value="Bact_Acetyltransf"/>
</dbReference>
<dbReference type="SUPFAM" id="SSF55729">
    <property type="entry name" value="Acyl-CoA N-acyltransferases (Nat)"/>
    <property type="match status" value="1"/>
</dbReference>
<dbReference type="SUPFAM" id="SSF52540">
    <property type="entry name" value="P-loop containing nucleoside triphosphate hydrolases"/>
    <property type="match status" value="1"/>
</dbReference>
<dbReference type="PROSITE" id="PS51186">
    <property type="entry name" value="GNAT"/>
    <property type="match status" value="1"/>
</dbReference>
<dbReference type="InterPro" id="IPR000182">
    <property type="entry name" value="GNAT_dom"/>
</dbReference>
<dbReference type="InterPro" id="IPR027417">
    <property type="entry name" value="P-loop_NTPase"/>
</dbReference>
<feature type="domain" description="N-acetyltransferase" evidence="3">
    <location>
        <begin position="2"/>
        <end position="154"/>
    </location>
</feature>